<proteinExistence type="predicted"/>
<keyword evidence="3" id="KW-1185">Reference proteome</keyword>
<dbReference type="OrthoDB" id="2991507at2"/>
<evidence type="ECO:0000313" key="3">
    <source>
        <dbReference type="Proteomes" id="UP000366051"/>
    </source>
</evidence>
<keyword evidence="1" id="KW-0472">Membrane</keyword>
<accession>A0A5Q2N612</accession>
<dbReference type="RefSeq" id="WP_153725019.1">
    <property type="nucleotide sequence ID" value="NZ_CP045875.1"/>
</dbReference>
<dbReference type="AlphaFoldDB" id="A0A5Q2N612"/>
<evidence type="ECO:0000313" key="2">
    <source>
        <dbReference type="EMBL" id="QGG47690.1"/>
    </source>
</evidence>
<feature type="transmembrane region" description="Helical" evidence="1">
    <location>
        <begin position="7"/>
        <end position="27"/>
    </location>
</feature>
<name>A0A5Q2N612_9FIRM</name>
<protein>
    <submittedName>
        <fullName evidence="2">Uncharacterized protein</fullName>
    </submittedName>
</protein>
<reference evidence="3" key="1">
    <citation type="submission" date="2019-11" db="EMBL/GenBank/DDBJ databases">
        <title>Genome sequence of Heliorestis convoluta strain HH, an alkaliphilic and minimalistic phototrophic bacterium from a soda lake in Egypt.</title>
        <authorList>
            <person name="Dewey E.D."/>
            <person name="Stokes L.M."/>
            <person name="Burchell B.M."/>
            <person name="Shaffer K.N."/>
            <person name="Huntington A.M."/>
            <person name="Baker J.M."/>
            <person name="Nadendla S."/>
            <person name="Giglio M.G."/>
            <person name="Touchman J.W."/>
            <person name="Blankenship R.E."/>
            <person name="Madigan M.T."/>
            <person name="Sattley W.M."/>
        </authorList>
    </citation>
    <scope>NUCLEOTIDE SEQUENCE [LARGE SCALE GENOMIC DNA]</scope>
    <source>
        <strain evidence="3">HH</strain>
    </source>
</reference>
<sequence length="169" mass="19639">MKIERKLLFSIIGIINVFLLYLGITYYQSSTIEKVVKGNILEIIPVNHSEKVVIIDSSEFIEASSYKKGVFGWRVDGVSSPVSRPRLSEEDFRIDFISSITASDRGILYGYAPKSVNMIRFQNNDFDIRYKVHSYYWYIPLEGENLSFNPEQFSVIYDDGREVFHHSFQ</sequence>
<dbReference type="Proteomes" id="UP000366051">
    <property type="component" value="Chromosome"/>
</dbReference>
<organism evidence="2 3">
    <name type="scientific">Heliorestis convoluta</name>
    <dbReference type="NCBI Taxonomy" id="356322"/>
    <lineage>
        <taxon>Bacteria</taxon>
        <taxon>Bacillati</taxon>
        <taxon>Bacillota</taxon>
        <taxon>Clostridia</taxon>
        <taxon>Eubacteriales</taxon>
        <taxon>Heliobacteriaceae</taxon>
        <taxon>Heliorestis</taxon>
    </lineage>
</organism>
<dbReference type="KEGG" id="hcv:FTV88_1590"/>
<dbReference type="EMBL" id="CP045875">
    <property type="protein sequence ID" value="QGG47690.1"/>
    <property type="molecule type" value="Genomic_DNA"/>
</dbReference>
<keyword evidence="1" id="KW-1133">Transmembrane helix</keyword>
<keyword evidence="1" id="KW-0812">Transmembrane</keyword>
<evidence type="ECO:0000256" key="1">
    <source>
        <dbReference type="SAM" id="Phobius"/>
    </source>
</evidence>
<gene>
    <name evidence="2" type="ORF">FTV88_1590</name>
</gene>